<dbReference type="InterPro" id="IPR055414">
    <property type="entry name" value="LRR_R13L4/SHOC2-like"/>
</dbReference>
<dbReference type="Gene3D" id="3.80.10.10">
    <property type="entry name" value="Ribonuclease Inhibitor"/>
    <property type="match status" value="1"/>
</dbReference>
<evidence type="ECO:0000259" key="7">
    <source>
        <dbReference type="Pfam" id="PF00931"/>
    </source>
</evidence>
<dbReference type="SUPFAM" id="SSF52058">
    <property type="entry name" value="L domain-like"/>
    <property type="match status" value="1"/>
</dbReference>
<dbReference type="Pfam" id="PF18052">
    <property type="entry name" value="Rx_N"/>
    <property type="match status" value="1"/>
</dbReference>
<dbReference type="GO" id="GO:0043531">
    <property type="term" value="F:ADP binding"/>
    <property type="evidence" value="ECO:0007669"/>
    <property type="project" value="InterPro"/>
</dbReference>
<dbReference type="AlphaFoldDB" id="A0A833VBA4"/>
<proteinExistence type="inferred from homology"/>
<dbReference type="GO" id="GO:0005524">
    <property type="term" value="F:ATP binding"/>
    <property type="evidence" value="ECO:0007669"/>
    <property type="project" value="UniProtKB-KW"/>
</dbReference>
<feature type="domain" description="Disease resistance N-terminal" evidence="8">
    <location>
        <begin position="2"/>
        <end position="78"/>
    </location>
</feature>
<evidence type="ECO:0000256" key="2">
    <source>
        <dbReference type="ARBA" id="ARBA00022614"/>
    </source>
</evidence>
<keyword evidence="6" id="KW-0067">ATP-binding</keyword>
<dbReference type="Pfam" id="PF23598">
    <property type="entry name" value="LRR_14"/>
    <property type="match status" value="1"/>
</dbReference>
<organism evidence="11 12">
    <name type="scientific">Carex littledalei</name>
    <dbReference type="NCBI Taxonomy" id="544730"/>
    <lineage>
        <taxon>Eukaryota</taxon>
        <taxon>Viridiplantae</taxon>
        <taxon>Streptophyta</taxon>
        <taxon>Embryophyta</taxon>
        <taxon>Tracheophyta</taxon>
        <taxon>Spermatophyta</taxon>
        <taxon>Magnoliopsida</taxon>
        <taxon>Liliopsida</taxon>
        <taxon>Poales</taxon>
        <taxon>Cyperaceae</taxon>
        <taxon>Cyperoideae</taxon>
        <taxon>Cariceae</taxon>
        <taxon>Carex</taxon>
        <taxon>Carex subgen. Euthyceras</taxon>
    </lineage>
</organism>
<dbReference type="Pfam" id="PF23559">
    <property type="entry name" value="WHD_DRP"/>
    <property type="match status" value="1"/>
</dbReference>
<keyword evidence="4" id="KW-0547">Nucleotide-binding</keyword>
<evidence type="ECO:0000256" key="5">
    <source>
        <dbReference type="ARBA" id="ARBA00022821"/>
    </source>
</evidence>
<evidence type="ECO:0000313" key="11">
    <source>
        <dbReference type="EMBL" id="KAF3332171.1"/>
    </source>
</evidence>
<evidence type="ECO:0000256" key="3">
    <source>
        <dbReference type="ARBA" id="ARBA00022737"/>
    </source>
</evidence>
<dbReference type="GO" id="GO:0051707">
    <property type="term" value="P:response to other organism"/>
    <property type="evidence" value="ECO:0007669"/>
    <property type="project" value="UniProtKB-ARBA"/>
</dbReference>
<evidence type="ECO:0000259" key="9">
    <source>
        <dbReference type="Pfam" id="PF23559"/>
    </source>
</evidence>
<evidence type="ECO:0000259" key="8">
    <source>
        <dbReference type="Pfam" id="PF18052"/>
    </source>
</evidence>
<keyword evidence="12" id="KW-1185">Reference proteome</keyword>
<feature type="domain" description="Disease resistance R13L4/SHOC-2-like LRR" evidence="10">
    <location>
        <begin position="569"/>
        <end position="728"/>
    </location>
</feature>
<dbReference type="OrthoDB" id="771937at2759"/>
<dbReference type="PANTHER" id="PTHR36766">
    <property type="entry name" value="PLANT BROAD-SPECTRUM MILDEW RESISTANCE PROTEIN RPW8"/>
    <property type="match status" value="1"/>
</dbReference>
<dbReference type="PANTHER" id="PTHR36766:SF40">
    <property type="entry name" value="DISEASE RESISTANCE PROTEIN RGA3"/>
    <property type="match status" value="1"/>
</dbReference>
<dbReference type="EMBL" id="SWLB01000012">
    <property type="protein sequence ID" value="KAF3332171.1"/>
    <property type="molecule type" value="Genomic_DNA"/>
</dbReference>
<dbReference type="Gene3D" id="3.40.50.300">
    <property type="entry name" value="P-loop containing nucleotide triphosphate hydrolases"/>
    <property type="match status" value="1"/>
</dbReference>
<dbReference type="InterPro" id="IPR032675">
    <property type="entry name" value="LRR_dom_sf"/>
</dbReference>
<evidence type="ECO:0000313" key="12">
    <source>
        <dbReference type="Proteomes" id="UP000623129"/>
    </source>
</evidence>
<dbReference type="SUPFAM" id="SSF52540">
    <property type="entry name" value="P-loop containing nucleoside triphosphate hydrolases"/>
    <property type="match status" value="1"/>
</dbReference>
<dbReference type="InterPro" id="IPR041118">
    <property type="entry name" value="Rx_N"/>
</dbReference>
<keyword evidence="2" id="KW-0433">Leucine-rich repeat</keyword>
<keyword evidence="5" id="KW-0611">Plant defense</keyword>
<dbReference type="InterPro" id="IPR058922">
    <property type="entry name" value="WHD_DRP"/>
</dbReference>
<dbReference type="PRINTS" id="PR00364">
    <property type="entry name" value="DISEASERSIST"/>
</dbReference>
<evidence type="ECO:0000256" key="1">
    <source>
        <dbReference type="ARBA" id="ARBA00008894"/>
    </source>
</evidence>
<feature type="domain" description="Disease resistance protein winged helix" evidence="9">
    <location>
        <begin position="443"/>
        <end position="502"/>
    </location>
</feature>
<dbReference type="Gene3D" id="1.10.8.430">
    <property type="entry name" value="Helical domain of apoptotic protease-activating factors"/>
    <property type="match status" value="1"/>
</dbReference>
<dbReference type="InterPro" id="IPR002182">
    <property type="entry name" value="NB-ARC"/>
</dbReference>
<comment type="similarity">
    <text evidence="1">Belongs to the disease resistance NB-LRR family.</text>
</comment>
<accession>A0A833VBA4</accession>
<comment type="caution">
    <text evidence="11">The sequence shown here is derived from an EMBL/GenBank/DDBJ whole genome shotgun (WGS) entry which is preliminary data.</text>
</comment>
<name>A0A833VBA4_9POAL</name>
<dbReference type="Pfam" id="PF00931">
    <property type="entry name" value="NB-ARC"/>
    <property type="match status" value="1"/>
</dbReference>
<evidence type="ECO:0000256" key="6">
    <source>
        <dbReference type="ARBA" id="ARBA00022840"/>
    </source>
</evidence>
<evidence type="ECO:0000256" key="4">
    <source>
        <dbReference type="ARBA" id="ARBA00022741"/>
    </source>
</evidence>
<gene>
    <name evidence="11" type="ORF">FCM35_KLT03577</name>
</gene>
<dbReference type="InterPro" id="IPR042197">
    <property type="entry name" value="Apaf_helical"/>
</dbReference>
<dbReference type="GO" id="GO:0006952">
    <property type="term" value="P:defense response"/>
    <property type="evidence" value="ECO:0007669"/>
    <property type="project" value="UniProtKB-KW"/>
</dbReference>
<dbReference type="InterPro" id="IPR003591">
    <property type="entry name" value="Leu-rich_rpt_typical-subtyp"/>
</dbReference>
<dbReference type="InterPro" id="IPR027417">
    <property type="entry name" value="P-loop_NTPase"/>
</dbReference>
<sequence length="758" mass="87426">MEWAISEVLSQARSSVRETCGVNEYFEKLRLTLPKVNTLMDEVEWWRFVNPNVAALFTQLKDAKYDAEDLFDEFHYQKYHLIIAISLHQELKEKVEEGEGSSQASQVIYRATNFVRGVRNVTSSFVKGFVSGNSNDIKDIQERLELVSEYLRQTTELLEPKRPELIKRMSARRKTSSIVIESELGDGSSSSSREHHCNKRRKKESLSVLPVVGMGGLGKTTLAQMVYNDSRVEGYFELKLWVCVREHFDAKKIIKMIVKSATKMKVEFTNLNLLQIMLKDEVLSKKFLLVLDDVWCEDRLEWQKLYIPMSCGVRGSMILVTTRSPKVAKITGTENPIFLEGLPKEPFWDFFKRCAFDSEDPENYPDLVNIAEKNVTKLKGSPLAAKTLGALLSIDLDSEHWRNILNSEMWQFNQGENGIIPALRLSYQYLSAELRRCFSFCCMFPKEYLFDKSRTVAKWVAHGYIVPQGAEILEERGAKCFDELSGPHNGMYVMHDLMHDLAQSVSMDECFYIQASESQQKVPGSIRHLSMARNFIEVTKPGKYSKLRSLEFLNPANQCSYELQSSSNSLFSQLTHLRMLDLRCCGLNELPERLGNMKHLRYLDLSHNKLEVLPESIEQLLNLQYLDISVNNLKRFPKGFTKLISLRKLYWDRYDIPVISGIGKLTSFQNLLLYQARRIDGQTIGELKAMTQLYGELLLYHLEVVEGKEEAARAMLINKRYLCELELQWSCDRNVDHGPWAFLWRDNGPLWVGYSINV</sequence>
<dbReference type="Gene3D" id="1.20.5.4130">
    <property type="match status" value="1"/>
</dbReference>
<dbReference type="SMART" id="SM00369">
    <property type="entry name" value="LRR_TYP"/>
    <property type="match status" value="3"/>
</dbReference>
<reference evidence="11" key="1">
    <citation type="submission" date="2020-01" db="EMBL/GenBank/DDBJ databases">
        <title>Genome sequence of Kobresia littledalei, the first chromosome-level genome in the family Cyperaceae.</title>
        <authorList>
            <person name="Qu G."/>
        </authorList>
    </citation>
    <scope>NUCLEOTIDE SEQUENCE</scope>
    <source>
        <strain evidence="11">C.B.Clarke</strain>
        <tissue evidence="11">Leaf</tissue>
    </source>
</reference>
<dbReference type="PROSITE" id="PS51450">
    <property type="entry name" value="LRR"/>
    <property type="match status" value="1"/>
</dbReference>
<keyword evidence="3" id="KW-0677">Repeat</keyword>
<feature type="domain" description="NB-ARC" evidence="7">
    <location>
        <begin position="201"/>
        <end position="359"/>
    </location>
</feature>
<dbReference type="Proteomes" id="UP000623129">
    <property type="component" value="Unassembled WGS sequence"/>
</dbReference>
<protein>
    <submittedName>
        <fullName evidence="11">Putative disease resistance protein RGA3</fullName>
    </submittedName>
</protein>
<evidence type="ECO:0000259" key="10">
    <source>
        <dbReference type="Pfam" id="PF23598"/>
    </source>
</evidence>
<dbReference type="InterPro" id="IPR001611">
    <property type="entry name" value="Leu-rich_rpt"/>
</dbReference>